<organism evidence="2 3">
    <name type="scientific">Fasciola hepatica</name>
    <name type="common">Liver fluke</name>
    <dbReference type="NCBI Taxonomy" id="6192"/>
    <lineage>
        <taxon>Eukaryota</taxon>
        <taxon>Metazoa</taxon>
        <taxon>Spiralia</taxon>
        <taxon>Lophotrochozoa</taxon>
        <taxon>Platyhelminthes</taxon>
        <taxon>Trematoda</taxon>
        <taxon>Digenea</taxon>
        <taxon>Plagiorchiida</taxon>
        <taxon>Echinostomata</taxon>
        <taxon>Echinostomatoidea</taxon>
        <taxon>Fasciolidae</taxon>
        <taxon>Fasciola</taxon>
    </lineage>
</organism>
<feature type="region of interest" description="Disordered" evidence="1">
    <location>
        <begin position="1"/>
        <end position="147"/>
    </location>
</feature>
<feature type="compositionally biased region" description="Acidic residues" evidence="1">
    <location>
        <begin position="105"/>
        <end position="116"/>
    </location>
</feature>
<feature type="compositionally biased region" description="Basic and acidic residues" evidence="1">
    <location>
        <begin position="123"/>
        <end position="132"/>
    </location>
</feature>
<dbReference type="AlphaFoldDB" id="A0A4E0R0Q4"/>
<reference evidence="2" key="1">
    <citation type="submission" date="2019-03" db="EMBL/GenBank/DDBJ databases">
        <title>Improved annotation for the trematode Fasciola hepatica.</title>
        <authorList>
            <person name="Choi Y.-J."/>
            <person name="Martin J."/>
            <person name="Mitreva M."/>
        </authorList>
    </citation>
    <scope>NUCLEOTIDE SEQUENCE [LARGE SCALE GENOMIC DNA]</scope>
</reference>
<dbReference type="EMBL" id="JXXN02007178">
    <property type="protein sequence ID" value="THD19161.1"/>
    <property type="molecule type" value="Genomic_DNA"/>
</dbReference>
<comment type="caution">
    <text evidence="2">The sequence shown here is derived from an EMBL/GenBank/DDBJ whole genome shotgun (WGS) entry which is preliminary data.</text>
</comment>
<feature type="compositionally biased region" description="Basic and acidic residues" evidence="1">
    <location>
        <begin position="89"/>
        <end position="101"/>
    </location>
</feature>
<evidence type="ECO:0000313" key="3">
    <source>
        <dbReference type="Proteomes" id="UP000230066"/>
    </source>
</evidence>
<evidence type="ECO:0000313" key="2">
    <source>
        <dbReference type="EMBL" id="THD19161.1"/>
    </source>
</evidence>
<keyword evidence="3" id="KW-1185">Reference proteome</keyword>
<feature type="non-terminal residue" evidence="2">
    <location>
        <position position="1"/>
    </location>
</feature>
<evidence type="ECO:0000256" key="1">
    <source>
        <dbReference type="SAM" id="MobiDB-lite"/>
    </source>
</evidence>
<protein>
    <submittedName>
        <fullName evidence="2">Uncharacterized protein</fullName>
    </submittedName>
</protein>
<sequence>ATGIPENTDEHVERTENDSEAGSRVTDLPSVATNMSGTHTYGDIRFNATEKASDEDISPMNDGGDGNYDKTGGNMKKSEIPSQAASWVRDQKPNESSRETAGDVEMMEESDADEDATGIPENTDEHVERTENDNEVGWRVTDLPTGM</sequence>
<gene>
    <name evidence="2" type="ORF">D915_010111</name>
</gene>
<accession>A0A4E0R0Q4</accession>
<proteinExistence type="predicted"/>
<feature type="compositionally biased region" description="Basic and acidic residues" evidence="1">
    <location>
        <begin position="8"/>
        <end position="17"/>
    </location>
</feature>
<dbReference type="Proteomes" id="UP000230066">
    <property type="component" value="Unassembled WGS sequence"/>
</dbReference>
<name>A0A4E0R0Q4_FASHE</name>